<dbReference type="PANTHER" id="PTHR30432">
    <property type="entry name" value="TRANSCRIPTIONAL REGULATOR MODE"/>
    <property type="match status" value="1"/>
</dbReference>
<evidence type="ECO:0000313" key="3">
    <source>
        <dbReference type="Proteomes" id="UP000252255"/>
    </source>
</evidence>
<dbReference type="InterPro" id="IPR036390">
    <property type="entry name" value="WH_DNA-bd_sf"/>
</dbReference>
<organism evidence="2 3">
    <name type="scientific">Thalassospira profundimaris</name>
    <dbReference type="NCBI Taxonomy" id="502049"/>
    <lineage>
        <taxon>Bacteria</taxon>
        <taxon>Pseudomonadati</taxon>
        <taxon>Pseudomonadota</taxon>
        <taxon>Alphaproteobacteria</taxon>
        <taxon>Rhodospirillales</taxon>
        <taxon>Thalassospiraceae</taxon>
        <taxon>Thalassospira</taxon>
    </lineage>
</organism>
<sequence length="121" mass="13249">MTGDDLKVRLKIELPGAVRLGYGKVDLLRAVEEHRSISAAARSMGMSYRRAWLLIDELNKCFSEPVIETSIGGRAHGGATLTPTGIRIIEIYQTARDKVQDAIKDELDQLAASLAENPQAD</sequence>
<dbReference type="PANTHER" id="PTHR30432:SF1">
    <property type="entry name" value="DNA-BINDING TRANSCRIPTIONAL DUAL REGULATOR MODE"/>
    <property type="match status" value="1"/>
</dbReference>
<protein>
    <submittedName>
        <fullName evidence="2">Transcriptional regulator</fullName>
    </submittedName>
</protein>
<dbReference type="RefSeq" id="WP_114099611.1">
    <property type="nucleotide sequence ID" value="NZ_JPWI01000014.1"/>
</dbReference>
<gene>
    <name evidence="2" type="ORF">TH30_19145</name>
</gene>
<dbReference type="InterPro" id="IPR036388">
    <property type="entry name" value="WH-like_DNA-bd_sf"/>
</dbReference>
<accession>A0A367WPM4</accession>
<dbReference type="GO" id="GO:0003700">
    <property type="term" value="F:DNA-binding transcription factor activity"/>
    <property type="evidence" value="ECO:0007669"/>
    <property type="project" value="InterPro"/>
</dbReference>
<dbReference type="SUPFAM" id="SSF46785">
    <property type="entry name" value="Winged helix' DNA-binding domain"/>
    <property type="match status" value="1"/>
</dbReference>
<dbReference type="Proteomes" id="UP000252255">
    <property type="component" value="Unassembled WGS sequence"/>
</dbReference>
<dbReference type="Pfam" id="PF00126">
    <property type="entry name" value="HTH_1"/>
    <property type="match status" value="1"/>
</dbReference>
<dbReference type="InterPro" id="IPR051815">
    <property type="entry name" value="Molybdate_resp_trans_reg"/>
</dbReference>
<dbReference type="InterPro" id="IPR000847">
    <property type="entry name" value="LysR_HTH_N"/>
</dbReference>
<dbReference type="Gene3D" id="1.10.10.10">
    <property type="entry name" value="Winged helix-like DNA-binding domain superfamily/Winged helix DNA-binding domain"/>
    <property type="match status" value="1"/>
</dbReference>
<dbReference type="EMBL" id="JPWI01000014">
    <property type="protein sequence ID" value="RCK43425.1"/>
    <property type="molecule type" value="Genomic_DNA"/>
</dbReference>
<proteinExistence type="predicted"/>
<evidence type="ECO:0000259" key="1">
    <source>
        <dbReference type="Pfam" id="PF00126"/>
    </source>
</evidence>
<comment type="caution">
    <text evidence="2">The sequence shown here is derived from an EMBL/GenBank/DDBJ whole genome shotgun (WGS) entry which is preliminary data.</text>
</comment>
<dbReference type="OrthoDB" id="9800709at2"/>
<evidence type="ECO:0000313" key="2">
    <source>
        <dbReference type="EMBL" id="RCK43425.1"/>
    </source>
</evidence>
<reference evidence="2 3" key="1">
    <citation type="submission" date="2014-07" db="EMBL/GenBank/DDBJ databases">
        <title>Draft genome sequence of Thalassospira profundimaris PR54-5.</title>
        <authorList>
            <person name="Lai Q."/>
            <person name="Shao Z."/>
        </authorList>
    </citation>
    <scope>NUCLEOTIDE SEQUENCE [LARGE SCALE GENOMIC DNA]</scope>
    <source>
        <strain evidence="2 3">PR54-5</strain>
    </source>
</reference>
<feature type="domain" description="HTH lysR-type" evidence="1">
    <location>
        <begin position="27"/>
        <end position="85"/>
    </location>
</feature>
<dbReference type="AlphaFoldDB" id="A0A367WPM4"/>
<name>A0A367WPM4_9PROT</name>